<accession>A0A974XXN5</accession>
<reference evidence="1 2" key="1">
    <citation type="submission" date="2021-03" db="EMBL/GenBank/DDBJ databases">
        <title>Lysobacter sp. nov. isolated from soil of gangwondo yeongwol, south Korea.</title>
        <authorList>
            <person name="Kim K.R."/>
            <person name="Kim K.H."/>
            <person name="Jeon C.O."/>
        </authorList>
    </citation>
    <scope>NUCLEOTIDE SEQUENCE [LARGE SCALE GENOMIC DNA]</scope>
    <source>
        <strain evidence="1 2">R19</strain>
    </source>
</reference>
<gene>
    <name evidence="1" type="ORF">I8J32_013135</name>
</gene>
<evidence type="ECO:0000313" key="2">
    <source>
        <dbReference type="Proteomes" id="UP000639274"/>
    </source>
</evidence>
<sequence>MLLAGLAGNAHAARLNYQIELSGLYSDNIDLSEDDQNTETVLIPRLLFDFKEEGSAVEVEARGQIERRRYLQNRYDNETRAEFAGQLNWTVIPQRLHFVAEDYLTEEPINFRDGRYPGNLQRVNIFIAGPSLFARMGPATQFQLDLRAADSQAEVATGFDGSRYIAAAVLQRDMTPTTTGSFHLTTTKAQFDDVTEAVDFKRHDGFVRLQGQRRDTEYELDLGYSRLDRELADDESMTIFRATVQSQLSSRSRLRFRLRHEFSDEVQDMVVRLSDPDEALIPDLLDVSSSLVSAGVYEQRAAELDYRYTGERVMLRLRPIYRRLSYLDRTDADRSERGIFFQADYRLRPLVTVFIGGSFRKRDFDSIDERDHDRVIRVGFDQQLSRHWGWRAEALRNERDSNLPDPRYKENAVQVTVWWKR</sequence>
<dbReference type="EMBL" id="CP071518">
    <property type="protein sequence ID" value="QSX77676.1"/>
    <property type="molecule type" value="Genomic_DNA"/>
</dbReference>
<proteinExistence type="predicted"/>
<keyword evidence="2" id="KW-1185">Reference proteome</keyword>
<dbReference type="KEGG" id="lsf:I8J32_013135"/>
<dbReference type="AlphaFoldDB" id="A0A974XXN5"/>
<evidence type="ECO:0000313" key="1">
    <source>
        <dbReference type="EMBL" id="QSX77676.1"/>
    </source>
</evidence>
<name>A0A974XXN5_9GAMM</name>
<organism evidence="1 2">
    <name type="scientific">Agrilutibacter solisilvae</name>
    <dbReference type="NCBI Taxonomy" id="2763317"/>
    <lineage>
        <taxon>Bacteria</taxon>
        <taxon>Pseudomonadati</taxon>
        <taxon>Pseudomonadota</taxon>
        <taxon>Gammaproteobacteria</taxon>
        <taxon>Lysobacterales</taxon>
        <taxon>Lysobacteraceae</taxon>
        <taxon>Agrilutibacter</taxon>
    </lineage>
</organism>
<protein>
    <submittedName>
        <fullName evidence="1">Outer membrane beta-barrel protein</fullName>
    </submittedName>
</protein>
<dbReference type="RefSeq" id="WP_207526606.1">
    <property type="nucleotide sequence ID" value="NZ_CP071518.1"/>
</dbReference>
<dbReference type="SUPFAM" id="SSF56935">
    <property type="entry name" value="Porins"/>
    <property type="match status" value="1"/>
</dbReference>
<dbReference type="Proteomes" id="UP000639274">
    <property type="component" value="Chromosome"/>
</dbReference>